<dbReference type="InterPro" id="IPR013786">
    <property type="entry name" value="AcylCoA_DH/ox_N"/>
</dbReference>
<keyword evidence="2" id="KW-0285">Flavoprotein</keyword>
<keyword evidence="4" id="KW-0560">Oxidoreductase</keyword>
<dbReference type="Pfam" id="PF02770">
    <property type="entry name" value="Acyl-CoA_dh_M"/>
    <property type="match status" value="1"/>
</dbReference>
<evidence type="ECO:0000256" key="2">
    <source>
        <dbReference type="ARBA" id="ARBA00022630"/>
    </source>
</evidence>
<dbReference type="EMBL" id="FNTL01000004">
    <property type="protein sequence ID" value="SED55865.1"/>
    <property type="molecule type" value="Genomic_DNA"/>
</dbReference>
<dbReference type="Proteomes" id="UP000183407">
    <property type="component" value="Unassembled WGS sequence"/>
</dbReference>
<reference evidence="8" key="1">
    <citation type="submission" date="2016-10" db="EMBL/GenBank/DDBJ databases">
        <authorList>
            <person name="Varghese N."/>
        </authorList>
    </citation>
    <scope>NUCLEOTIDE SEQUENCE [LARGE SCALE GENOMIC DNA]</scope>
    <source>
        <strain evidence="8">DSM 44719</strain>
    </source>
</reference>
<dbReference type="SUPFAM" id="SSF47203">
    <property type="entry name" value="Acyl-CoA dehydrogenase C-terminal domain-like"/>
    <property type="match status" value="1"/>
</dbReference>
<proteinExistence type="predicted"/>
<comment type="cofactor">
    <cofactor evidence="1">
        <name>FAD</name>
        <dbReference type="ChEBI" id="CHEBI:57692"/>
    </cofactor>
</comment>
<dbReference type="Gene3D" id="1.20.140.10">
    <property type="entry name" value="Butyryl-CoA Dehydrogenase, subunit A, domain 3"/>
    <property type="match status" value="1"/>
</dbReference>
<dbReference type="SUPFAM" id="SSF56645">
    <property type="entry name" value="Acyl-CoA dehydrogenase NM domain-like"/>
    <property type="match status" value="1"/>
</dbReference>
<evidence type="ECO:0000256" key="4">
    <source>
        <dbReference type="ARBA" id="ARBA00023002"/>
    </source>
</evidence>
<dbReference type="OrthoDB" id="9770681at2"/>
<dbReference type="PROSITE" id="PS00072">
    <property type="entry name" value="ACYL_COA_DH_1"/>
    <property type="match status" value="1"/>
</dbReference>
<feature type="domain" description="Acyl-CoA dehydrogenase/oxidase N-terminal" evidence="6">
    <location>
        <begin position="14"/>
        <end position="127"/>
    </location>
</feature>
<dbReference type="GO" id="GO:0003995">
    <property type="term" value="F:acyl-CoA dehydrogenase activity"/>
    <property type="evidence" value="ECO:0007669"/>
    <property type="project" value="InterPro"/>
</dbReference>
<dbReference type="InterPro" id="IPR037069">
    <property type="entry name" value="AcylCoA_DH/ox_N_sf"/>
</dbReference>
<feature type="domain" description="Acyl-CoA oxidase/dehydrogenase middle" evidence="5">
    <location>
        <begin position="131"/>
        <end position="215"/>
    </location>
</feature>
<dbReference type="PANTHER" id="PTHR43292:SF4">
    <property type="entry name" value="ACYL-COA DEHYDROGENASE FADE34"/>
    <property type="match status" value="1"/>
</dbReference>
<dbReference type="AlphaFoldDB" id="A0A1H5BN85"/>
<evidence type="ECO:0000313" key="7">
    <source>
        <dbReference type="EMBL" id="SED55865.1"/>
    </source>
</evidence>
<dbReference type="GO" id="GO:0050660">
    <property type="term" value="F:flavin adenine dinucleotide binding"/>
    <property type="evidence" value="ECO:0007669"/>
    <property type="project" value="InterPro"/>
</dbReference>
<dbReference type="Gene3D" id="1.10.540.10">
    <property type="entry name" value="Acyl-CoA dehydrogenase/oxidase, N-terminal domain"/>
    <property type="match status" value="1"/>
</dbReference>
<dbReference type="GO" id="GO:0005886">
    <property type="term" value="C:plasma membrane"/>
    <property type="evidence" value="ECO:0007669"/>
    <property type="project" value="TreeGrafter"/>
</dbReference>
<sequence>MSTAFELESAVLPAETDELRREVREFLAGELASGSFTPVADSWVVSSDRRFTRKLGARGWLGMTVPEVYGGQGRTALERFVVIEELLAAGAPVGAHWVADRQAAPGLLNFGTEEQKHRYLPGIATGECVFAIGMSEPDSGSDLASVRTRATRTDGGWLVEGTKIWTTGAHLANVILTLVRTGPAGESRHEGLSQLLIPLPDDGVEIRPIYSLSGDHHFNQVMFSGVFVPDSAVLGEVGQGWRQVTSELSYERSGPERILSTMPLLRLLAQRDAIDPVTLGRLVSRAWSLREASIAVATSLSKGEAPNTEAALVKDLGTRFEREVIEAARGTGVEPDFGSDDPLSRMLAHIIASSPTATLRGGTNEILRGVVARAMGVR</sequence>
<name>A0A1H5BN85_RHOJO</name>
<dbReference type="RefSeq" id="WP_073359099.1">
    <property type="nucleotide sequence ID" value="NZ_FNTL01000004.1"/>
</dbReference>
<evidence type="ECO:0000259" key="6">
    <source>
        <dbReference type="Pfam" id="PF02771"/>
    </source>
</evidence>
<dbReference type="InterPro" id="IPR052161">
    <property type="entry name" value="Mycobact_Acyl-CoA_DH"/>
</dbReference>
<dbReference type="InterPro" id="IPR006091">
    <property type="entry name" value="Acyl-CoA_Oxase/DH_mid-dom"/>
</dbReference>
<dbReference type="FunFam" id="2.40.110.10:FF:000011">
    <property type="entry name" value="Acyl-CoA dehydrogenase FadE34"/>
    <property type="match status" value="1"/>
</dbReference>
<protein>
    <submittedName>
        <fullName evidence="7">Acyl-CoA dehydrogenase</fullName>
    </submittedName>
</protein>
<dbReference type="PANTHER" id="PTHR43292">
    <property type="entry name" value="ACYL-COA DEHYDROGENASE"/>
    <property type="match status" value="1"/>
</dbReference>
<dbReference type="Gene3D" id="2.40.110.10">
    <property type="entry name" value="Butyryl-CoA Dehydrogenase, subunit A, domain 2"/>
    <property type="match status" value="1"/>
</dbReference>
<evidence type="ECO:0000256" key="3">
    <source>
        <dbReference type="ARBA" id="ARBA00022827"/>
    </source>
</evidence>
<dbReference type="InterPro" id="IPR046373">
    <property type="entry name" value="Acyl-CoA_Oxase/DH_mid-dom_sf"/>
</dbReference>
<dbReference type="InterPro" id="IPR036250">
    <property type="entry name" value="AcylCo_DH-like_C"/>
</dbReference>
<evidence type="ECO:0000259" key="5">
    <source>
        <dbReference type="Pfam" id="PF02770"/>
    </source>
</evidence>
<dbReference type="InterPro" id="IPR006089">
    <property type="entry name" value="Acyl-CoA_DH_CS"/>
</dbReference>
<organism evidence="7 8">
    <name type="scientific">Rhodococcus jostii</name>
    <dbReference type="NCBI Taxonomy" id="132919"/>
    <lineage>
        <taxon>Bacteria</taxon>
        <taxon>Bacillati</taxon>
        <taxon>Actinomycetota</taxon>
        <taxon>Actinomycetes</taxon>
        <taxon>Mycobacteriales</taxon>
        <taxon>Nocardiaceae</taxon>
        <taxon>Rhodococcus</taxon>
    </lineage>
</organism>
<dbReference type="InterPro" id="IPR009100">
    <property type="entry name" value="AcylCoA_DH/oxidase_NM_dom_sf"/>
</dbReference>
<gene>
    <name evidence="7" type="ORF">SAMN04490220_4831</name>
</gene>
<evidence type="ECO:0000313" key="8">
    <source>
        <dbReference type="Proteomes" id="UP000183407"/>
    </source>
</evidence>
<evidence type="ECO:0000256" key="1">
    <source>
        <dbReference type="ARBA" id="ARBA00001974"/>
    </source>
</evidence>
<dbReference type="Pfam" id="PF02771">
    <property type="entry name" value="Acyl-CoA_dh_N"/>
    <property type="match status" value="1"/>
</dbReference>
<accession>A0A1H5BN85</accession>
<keyword evidence="3" id="KW-0274">FAD</keyword>